<evidence type="ECO:0000256" key="1">
    <source>
        <dbReference type="ARBA" id="ARBA00004651"/>
    </source>
</evidence>
<keyword evidence="7" id="KW-0807">Transducer</keyword>
<dbReference type="EMBL" id="AJVK01058503">
    <property type="status" value="NOT_ANNOTATED_CDS"/>
    <property type="molecule type" value="Genomic_DNA"/>
</dbReference>
<keyword evidence="3" id="KW-0472">Membrane</keyword>
<keyword evidence="3" id="KW-1003">Cell membrane</keyword>
<keyword evidence="8" id="KW-0175">Coiled coil</keyword>
<evidence type="ECO:0000256" key="4">
    <source>
        <dbReference type="ARBA" id="ARBA00023040"/>
    </source>
</evidence>
<reference evidence="10" key="1">
    <citation type="submission" date="2022-08" db="UniProtKB">
        <authorList>
            <consortium name="EnsemblMetazoa"/>
        </authorList>
    </citation>
    <scope>IDENTIFICATION</scope>
    <source>
        <strain evidence="10">Israel</strain>
    </source>
</reference>
<dbReference type="GO" id="GO:0005886">
    <property type="term" value="C:plasma membrane"/>
    <property type="evidence" value="ECO:0007669"/>
    <property type="project" value="UniProtKB-SubCell"/>
</dbReference>
<feature type="region of interest" description="Disordered" evidence="9">
    <location>
        <begin position="148"/>
        <end position="167"/>
    </location>
</feature>
<keyword evidence="6" id="KW-0325">Glycoprotein</keyword>
<accession>A0A1B0DF40</accession>
<dbReference type="InterPro" id="IPR043458">
    <property type="entry name" value="GPR158/179"/>
</dbReference>
<dbReference type="VEuPathDB" id="VectorBase:PPAI006648"/>
<evidence type="ECO:0000256" key="9">
    <source>
        <dbReference type="SAM" id="MobiDB-lite"/>
    </source>
</evidence>
<dbReference type="VEuPathDB" id="VectorBase:PPAPM1_009794"/>
<evidence type="ECO:0000256" key="5">
    <source>
        <dbReference type="ARBA" id="ARBA00023170"/>
    </source>
</evidence>
<evidence type="ECO:0000256" key="6">
    <source>
        <dbReference type="ARBA" id="ARBA00023180"/>
    </source>
</evidence>
<sequence>MCQSLSTSGPDIKYLLGFIRTQLSTSVTVALVFGPKVVRVLRGQGDQWDNKARVRGVTASFSLNGIGLVPEDSPDLYQENEELKEEVQKLAAQIEFMRIVNMEMNNRHLKPKPGGYFTLTSSLQSPLCKASSSQSQSIKQMTAHVNNATISDDGHSGSNSIGTNSIG</sequence>
<protein>
    <submittedName>
        <fullName evidence="10">Uncharacterized protein</fullName>
    </submittedName>
</protein>
<feature type="coiled-coil region" evidence="8">
    <location>
        <begin position="73"/>
        <end position="100"/>
    </location>
</feature>
<dbReference type="AlphaFoldDB" id="A0A1B0DF40"/>
<evidence type="ECO:0000313" key="11">
    <source>
        <dbReference type="Proteomes" id="UP000092462"/>
    </source>
</evidence>
<evidence type="ECO:0000256" key="2">
    <source>
        <dbReference type="ARBA" id="ARBA00007242"/>
    </source>
</evidence>
<dbReference type="EnsemblMetazoa" id="PPAI006648-RA">
    <property type="protein sequence ID" value="PPAI006648-PA"/>
    <property type="gene ID" value="PPAI006648"/>
</dbReference>
<comment type="subcellular location">
    <subcellularLocation>
        <location evidence="1">Cell membrane</location>
        <topology evidence="1">Multi-pass membrane protein</topology>
    </subcellularLocation>
</comment>
<keyword evidence="5" id="KW-0675">Receptor</keyword>
<evidence type="ECO:0000256" key="3">
    <source>
        <dbReference type="ARBA" id="ARBA00022475"/>
    </source>
</evidence>
<comment type="similarity">
    <text evidence="2">Belongs to the G-protein coupled receptor 3 family.</text>
</comment>
<evidence type="ECO:0000256" key="8">
    <source>
        <dbReference type="SAM" id="Coils"/>
    </source>
</evidence>
<keyword evidence="4" id="KW-0297">G-protein coupled receptor</keyword>
<dbReference type="PANTHER" id="PTHR32546">
    <property type="entry name" value="G-PROTEIN COUPLED RECEPTOR 158-RELATED"/>
    <property type="match status" value="1"/>
</dbReference>
<dbReference type="Proteomes" id="UP000092462">
    <property type="component" value="Unassembled WGS sequence"/>
</dbReference>
<keyword evidence="11" id="KW-1185">Reference proteome</keyword>
<organism evidence="10 11">
    <name type="scientific">Phlebotomus papatasi</name>
    <name type="common">Sandfly</name>
    <dbReference type="NCBI Taxonomy" id="29031"/>
    <lineage>
        <taxon>Eukaryota</taxon>
        <taxon>Metazoa</taxon>
        <taxon>Ecdysozoa</taxon>
        <taxon>Arthropoda</taxon>
        <taxon>Hexapoda</taxon>
        <taxon>Insecta</taxon>
        <taxon>Pterygota</taxon>
        <taxon>Neoptera</taxon>
        <taxon>Endopterygota</taxon>
        <taxon>Diptera</taxon>
        <taxon>Nematocera</taxon>
        <taxon>Psychodoidea</taxon>
        <taxon>Psychodidae</taxon>
        <taxon>Phlebotomus</taxon>
        <taxon>Phlebotomus</taxon>
    </lineage>
</organism>
<evidence type="ECO:0000256" key="7">
    <source>
        <dbReference type="ARBA" id="ARBA00023224"/>
    </source>
</evidence>
<name>A0A1B0DF40_PHLPP</name>
<feature type="compositionally biased region" description="Low complexity" evidence="9">
    <location>
        <begin position="156"/>
        <end position="167"/>
    </location>
</feature>
<dbReference type="GO" id="GO:0004930">
    <property type="term" value="F:G protein-coupled receptor activity"/>
    <property type="evidence" value="ECO:0007669"/>
    <property type="project" value="UniProtKB-KW"/>
</dbReference>
<dbReference type="PANTHER" id="PTHR32546:SF16">
    <property type="entry name" value="G-PROTEIN COUPLED RECEPTOR CG31760-RELATED"/>
    <property type="match status" value="1"/>
</dbReference>
<evidence type="ECO:0000313" key="10">
    <source>
        <dbReference type="EnsemblMetazoa" id="PPAI006648-PA"/>
    </source>
</evidence>
<proteinExistence type="inferred from homology"/>